<dbReference type="NCBIfam" id="TIGR00099">
    <property type="entry name" value="Cof-subfamily"/>
    <property type="match status" value="1"/>
</dbReference>
<dbReference type="RefSeq" id="WP_010580884.1">
    <property type="nucleotide sequence ID" value="NZ_AHYZ01000130.1"/>
</dbReference>
<gene>
    <name evidence="1" type="ORF">FD21_GL000258</name>
</gene>
<reference evidence="1 2" key="1">
    <citation type="journal article" date="2015" name="Genome Announc.">
        <title>Expanding the biotechnology potential of lactobacilli through comparative genomics of 213 strains and associated genera.</title>
        <authorList>
            <person name="Sun Z."/>
            <person name="Harris H.M."/>
            <person name="McCann A."/>
            <person name="Guo C."/>
            <person name="Argimon S."/>
            <person name="Zhang W."/>
            <person name="Yang X."/>
            <person name="Jeffery I.B."/>
            <person name="Cooney J.C."/>
            <person name="Kagawa T.F."/>
            <person name="Liu W."/>
            <person name="Song Y."/>
            <person name="Salvetti E."/>
            <person name="Wrobel A."/>
            <person name="Rasinkangas P."/>
            <person name="Parkhill J."/>
            <person name="Rea M.C."/>
            <person name="O'Sullivan O."/>
            <person name="Ritari J."/>
            <person name="Douillard F.P."/>
            <person name="Paul Ross R."/>
            <person name="Yang R."/>
            <person name="Briner A.E."/>
            <person name="Felis G.E."/>
            <person name="de Vos W.M."/>
            <person name="Barrangou R."/>
            <person name="Klaenhammer T.R."/>
            <person name="Caufield P.W."/>
            <person name="Cui Y."/>
            <person name="Zhang H."/>
            <person name="O'Toole P.W."/>
        </authorList>
    </citation>
    <scope>NUCLEOTIDE SEQUENCE [LARGE SCALE GENOMIC DNA]</scope>
    <source>
        <strain evidence="1 2">DSM 20605</strain>
    </source>
</reference>
<dbReference type="SFLD" id="SFLDG01140">
    <property type="entry name" value="C2.B:_Phosphomannomutase_and_P"/>
    <property type="match status" value="1"/>
</dbReference>
<dbReference type="OrthoDB" id="9781413at2"/>
<dbReference type="eggNOG" id="COG0561">
    <property type="taxonomic scope" value="Bacteria"/>
</dbReference>
<dbReference type="GO" id="GO:0000287">
    <property type="term" value="F:magnesium ion binding"/>
    <property type="evidence" value="ECO:0007669"/>
    <property type="project" value="TreeGrafter"/>
</dbReference>
<dbReference type="SUPFAM" id="SSF56784">
    <property type="entry name" value="HAD-like"/>
    <property type="match status" value="1"/>
</dbReference>
<dbReference type="InterPro" id="IPR000150">
    <property type="entry name" value="Cof"/>
</dbReference>
<proteinExistence type="predicted"/>
<dbReference type="SFLD" id="SFLDS00003">
    <property type="entry name" value="Haloacid_Dehalogenase"/>
    <property type="match status" value="1"/>
</dbReference>
<dbReference type="EMBL" id="AYYX01000012">
    <property type="protein sequence ID" value="KRM89098.1"/>
    <property type="molecule type" value="Genomic_DNA"/>
</dbReference>
<dbReference type="PANTHER" id="PTHR10000:SF23">
    <property type="entry name" value="5-AMINO-6-(5-PHOSPHO-D-RIBITYLAMINO)URACIL PHOSPHATASE YITU"/>
    <property type="match status" value="1"/>
</dbReference>
<dbReference type="Gene3D" id="3.40.50.1000">
    <property type="entry name" value="HAD superfamily/HAD-like"/>
    <property type="match status" value="1"/>
</dbReference>
<comment type="caution">
    <text evidence="1">The sequence shown here is derived from an EMBL/GenBank/DDBJ whole genome shotgun (WGS) entry which is preliminary data.</text>
</comment>
<protein>
    <submittedName>
        <fullName evidence="1">HAD superfamily hydrolase</fullName>
    </submittedName>
</protein>
<dbReference type="STRING" id="1133569.FD21_GL000258"/>
<dbReference type="InterPro" id="IPR036412">
    <property type="entry name" value="HAD-like_sf"/>
</dbReference>
<dbReference type="PANTHER" id="PTHR10000">
    <property type="entry name" value="PHOSPHOSERINE PHOSPHATASE"/>
    <property type="match status" value="1"/>
</dbReference>
<dbReference type="GO" id="GO:0016791">
    <property type="term" value="F:phosphatase activity"/>
    <property type="evidence" value="ECO:0007669"/>
    <property type="project" value="TreeGrafter"/>
</dbReference>
<dbReference type="NCBIfam" id="TIGR01484">
    <property type="entry name" value="HAD-SF-IIB"/>
    <property type="match status" value="1"/>
</dbReference>
<dbReference type="Pfam" id="PF08282">
    <property type="entry name" value="Hydrolase_3"/>
    <property type="match status" value="1"/>
</dbReference>
<dbReference type="CDD" id="cd07516">
    <property type="entry name" value="HAD_Pase"/>
    <property type="match status" value="1"/>
</dbReference>
<sequence length="269" mass="29790">MQPKLIALDLDGTTLNPQAQITSKTKIVLKKAQAAGHLVTIVTGRPYRLSANYYDELKLKTPMINFNGALGHIPHFHWKKEYQKTFPREIISELLDQKQKIGIKVIAAEAKESLLIDQPQNLKSNFFPAQVSEQQILKKSSLKSDPAAVTLLVEKAQETKIAHWLKASFGSYVNVGVWGGDSPIIELEPHGIDKAFGLAYLAKNLGIKRQNILAFGDEHNDQEMIEYAGLGVVMQNGTSALKKAADEITPLDNAHDGLANFLQEKLQLD</sequence>
<dbReference type="GO" id="GO:0005829">
    <property type="term" value="C:cytosol"/>
    <property type="evidence" value="ECO:0007669"/>
    <property type="project" value="TreeGrafter"/>
</dbReference>
<dbReference type="PATRIC" id="fig|1133569.4.peg.276"/>
<keyword evidence="1" id="KW-0378">Hydrolase</keyword>
<accession>A0A0R2CCK4</accession>
<organism evidence="1 2">
    <name type="scientific">Liquorilactobacillus vini DSM 20605</name>
    <dbReference type="NCBI Taxonomy" id="1133569"/>
    <lineage>
        <taxon>Bacteria</taxon>
        <taxon>Bacillati</taxon>
        <taxon>Bacillota</taxon>
        <taxon>Bacilli</taxon>
        <taxon>Lactobacillales</taxon>
        <taxon>Lactobacillaceae</taxon>
        <taxon>Liquorilactobacillus</taxon>
    </lineage>
</organism>
<evidence type="ECO:0000313" key="1">
    <source>
        <dbReference type="EMBL" id="KRM89098.1"/>
    </source>
</evidence>
<dbReference type="Gene3D" id="3.30.1240.10">
    <property type="match status" value="1"/>
</dbReference>
<dbReference type="InterPro" id="IPR006379">
    <property type="entry name" value="HAD-SF_hydro_IIB"/>
</dbReference>
<dbReference type="InterPro" id="IPR023214">
    <property type="entry name" value="HAD_sf"/>
</dbReference>
<dbReference type="AlphaFoldDB" id="A0A0R2CCK4"/>
<evidence type="ECO:0000313" key="2">
    <source>
        <dbReference type="Proteomes" id="UP000051576"/>
    </source>
</evidence>
<name>A0A0R2CCK4_9LACO</name>
<keyword evidence="2" id="KW-1185">Reference proteome</keyword>
<dbReference type="Proteomes" id="UP000051576">
    <property type="component" value="Unassembled WGS sequence"/>
</dbReference>